<protein>
    <submittedName>
        <fullName evidence="1">Uncharacterized protein</fullName>
    </submittedName>
</protein>
<gene>
    <name evidence="1" type="ORF">ASPWEDRAFT_172953</name>
</gene>
<reference evidence="2" key="1">
    <citation type="journal article" date="2017" name="Genome Biol.">
        <title>Comparative genomics reveals high biological diversity and specific adaptations in the industrially and medically important fungal genus Aspergillus.</title>
        <authorList>
            <person name="de Vries R.P."/>
            <person name="Riley R."/>
            <person name="Wiebenga A."/>
            <person name="Aguilar-Osorio G."/>
            <person name="Amillis S."/>
            <person name="Uchima C.A."/>
            <person name="Anderluh G."/>
            <person name="Asadollahi M."/>
            <person name="Askin M."/>
            <person name="Barry K."/>
            <person name="Battaglia E."/>
            <person name="Bayram O."/>
            <person name="Benocci T."/>
            <person name="Braus-Stromeyer S.A."/>
            <person name="Caldana C."/>
            <person name="Canovas D."/>
            <person name="Cerqueira G.C."/>
            <person name="Chen F."/>
            <person name="Chen W."/>
            <person name="Choi C."/>
            <person name="Clum A."/>
            <person name="Dos Santos R.A."/>
            <person name="Damasio A.R."/>
            <person name="Diallinas G."/>
            <person name="Emri T."/>
            <person name="Fekete E."/>
            <person name="Flipphi M."/>
            <person name="Freyberg S."/>
            <person name="Gallo A."/>
            <person name="Gournas C."/>
            <person name="Habgood R."/>
            <person name="Hainaut M."/>
            <person name="Harispe M.L."/>
            <person name="Henrissat B."/>
            <person name="Hilden K.S."/>
            <person name="Hope R."/>
            <person name="Hossain A."/>
            <person name="Karabika E."/>
            <person name="Karaffa L."/>
            <person name="Karanyi Z."/>
            <person name="Krasevec N."/>
            <person name="Kuo A."/>
            <person name="Kusch H."/>
            <person name="LaButti K."/>
            <person name="Lagendijk E.L."/>
            <person name="Lapidus A."/>
            <person name="Levasseur A."/>
            <person name="Lindquist E."/>
            <person name="Lipzen A."/>
            <person name="Logrieco A.F."/>
            <person name="MacCabe A."/>
            <person name="Maekelae M.R."/>
            <person name="Malavazi I."/>
            <person name="Melin P."/>
            <person name="Meyer V."/>
            <person name="Mielnichuk N."/>
            <person name="Miskei M."/>
            <person name="Molnar A.P."/>
            <person name="Mule G."/>
            <person name="Ngan C.Y."/>
            <person name="Orejas M."/>
            <person name="Orosz E."/>
            <person name="Ouedraogo J.P."/>
            <person name="Overkamp K.M."/>
            <person name="Park H.-S."/>
            <person name="Perrone G."/>
            <person name="Piumi F."/>
            <person name="Punt P.J."/>
            <person name="Ram A.F."/>
            <person name="Ramon A."/>
            <person name="Rauscher S."/>
            <person name="Record E."/>
            <person name="Riano-Pachon D.M."/>
            <person name="Robert V."/>
            <person name="Roehrig J."/>
            <person name="Ruller R."/>
            <person name="Salamov A."/>
            <person name="Salih N.S."/>
            <person name="Samson R.A."/>
            <person name="Sandor E."/>
            <person name="Sanguinetti M."/>
            <person name="Schuetze T."/>
            <person name="Sepcic K."/>
            <person name="Shelest E."/>
            <person name="Sherlock G."/>
            <person name="Sophianopoulou V."/>
            <person name="Squina F.M."/>
            <person name="Sun H."/>
            <person name="Susca A."/>
            <person name="Todd R.B."/>
            <person name="Tsang A."/>
            <person name="Unkles S.E."/>
            <person name="van de Wiele N."/>
            <person name="van Rossen-Uffink D."/>
            <person name="Oliveira J.V."/>
            <person name="Vesth T.C."/>
            <person name="Visser J."/>
            <person name="Yu J.-H."/>
            <person name="Zhou M."/>
            <person name="Andersen M.R."/>
            <person name="Archer D.B."/>
            <person name="Baker S.E."/>
            <person name="Benoit I."/>
            <person name="Brakhage A.A."/>
            <person name="Braus G.H."/>
            <person name="Fischer R."/>
            <person name="Frisvad J.C."/>
            <person name="Goldman G.H."/>
            <person name="Houbraken J."/>
            <person name="Oakley B."/>
            <person name="Pocsi I."/>
            <person name="Scazzocchio C."/>
            <person name="Seiboth B."/>
            <person name="vanKuyk P.A."/>
            <person name="Wortman J."/>
            <person name="Dyer P.S."/>
            <person name="Grigoriev I.V."/>
        </authorList>
    </citation>
    <scope>NUCLEOTIDE SEQUENCE [LARGE SCALE GENOMIC DNA]</scope>
    <source>
        <strain evidence="2">DTO 134E9</strain>
    </source>
</reference>
<evidence type="ECO:0000313" key="2">
    <source>
        <dbReference type="Proteomes" id="UP000184383"/>
    </source>
</evidence>
<keyword evidence="2" id="KW-1185">Reference proteome</keyword>
<dbReference type="GeneID" id="63746850"/>
<dbReference type="RefSeq" id="XP_040689843.1">
    <property type="nucleotide sequence ID" value="XM_040831002.1"/>
</dbReference>
<dbReference type="VEuPathDB" id="FungiDB:ASPWEDRAFT_172953"/>
<dbReference type="STRING" id="1073089.A0A1L9RMV7"/>
<sequence length="253" mass="28763">MPADTLPEPVQPGDLILVHGGGDPHMLVVDSARDTTNANPKTSSVTVHEVHWHSPDQQGFWTLSGPDVYYVGEGRKEDKEDARWCLHSKHVDDEPVTDLCYFMNPDPSTGNKDVSVIVRPHGRDVLQHYWGGRCPHCGNMGWFCPGCGGATRWPDIFGSCGLDQSCPICLGYGFALDDKATLWQLDDFTSPLYRERYGHSKKPMESDELERLKNEALTMVTERYERINARRREMGMDEEDLDKLINDWKESYF</sequence>
<accession>A0A1L9RMV7</accession>
<proteinExistence type="predicted"/>
<name>A0A1L9RMV7_ASPWE</name>
<dbReference type="AlphaFoldDB" id="A0A1L9RMV7"/>
<evidence type="ECO:0000313" key="1">
    <source>
        <dbReference type="EMBL" id="OJJ36167.1"/>
    </source>
</evidence>
<dbReference type="OrthoDB" id="4501419at2759"/>
<dbReference type="Proteomes" id="UP000184383">
    <property type="component" value="Unassembled WGS sequence"/>
</dbReference>
<dbReference type="EMBL" id="KV878212">
    <property type="protein sequence ID" value="OJJ36167.1"/>
    <property type="molecule type" value="Genomic_DNA"/>
</dbReference>
<organism evidence="1 2">
    <name type="scientific">Aspergillus wentii DTO 134E9</name>
    <dbReference type="NCBI Taxonomy" id="1073089"/>
    <lineage>
        <taxon>Eukaryota</taxon>
        <taxon>Fungi</taxon>
        <taxon>Dikarya</taxon>
        <taxon>Ascomycota</taxon>
        <taxon>Pezizomycotina</taxon>
        <taxon>Eurotiomycetes</taxon>
        <taxon>Eurotiomycetidae</taxon>
        <taxon>Eurotiales</taxon>
        <taxon>Aspergillaceae</taxon>
        <taxon>Aspergillus</taxon>
        <taxon>Aspergillus subgen. Cremei</taxon>
    </lineage>
</organism>